<evidence type="ECO:0000259" key="6">
    <source>
        <dbReference type="PROSITE" id="PS50048"/>
    </source>
</evidence>
<keyword evidence="8" id="KW-1185">Reference proteome</keyword>
<evidence type="ECO:0000313" key="8">
    <source>
        <dbReference type="Proteomes" id="UP000256964"/>
    </source>
</evidence>
<evidence type="ECO:0000256" key="1">
    <source>
        <dbReference type="ARBA" id="ARBA00004123"/>
    </source>
</evidence>
<gene>
    <name evidence="7" type="ORF">OH76DRAFT_1410622</name>
</gene>
<dbReference type="PROSITE" id="PS50048">
    <property type="entry name" value="ZN2_CY6_FUNGAL_2"/>
    <property type="match status" value="1"/>
</dbReference>
<evidence type="ECO:0000256" key="3">
    <source>
        <dbReference type="ARBA" id="ARBA00023242"/>
    </source>
</evidence>
<dbReference type="GO" id="GO:0003677">
    <property type="term" value="F:DNA binding"/>
    <property type="evidence" value="ECO:0007669"/>
    <property type="project" value="InterPro"/>
</dbReference>
<feature type="domain" description="Zn(2)-C6 fungal-type" evidence="6">
    <location>
        <begin position="31"/>
        <end position="60"/>
    </location>
</feature>
<dbReference type="InterPro" id="IPR001138">
    <property type="entry name" value="Zn2Cys6_DnaBD"/>
</dbReference>
<feature type="region of interest" description="Disordered" evidence="5">
    <location>
        <begin position="1"/>
        <end position="28"/>
    </location>
</feature>
<dbReference type="Pfam" id="PF04082">
    <property type="entry name" value="Fungal_trans"/>
    <property type="match status" value="1"/>
</dbReference>
<proteinExistence type="predicted"/>
<keyword evidence="3" id="KW-0539">Nucleus</keyword>
<organism evidence="7 8">
    <name type="scientific">Lentinus brumalis</name>
    <dbReference type="NCBI Taxonomy" id="2498619"/>
    <lineage>
        <taxon>Eukaryota</taxon>
        <taxon>Fungi</taxon>
        <taxon>Dikarya</taxon>
        <taxon>Basidiomycota</taxon>
        <taxon>Agaricomycotina</taxon>
        <taxon>Agaricomycetes</taxon>
        <taxon>Polyporales</taxon>
        <taxon>Polyporaceae</taxon>
        <taxon>Lentinus</taxon>
    </lineage>
</organism>
<dbReference type="Proteomes" id="UP000256964">
    <property type="component" value="Unassembled WGS sequence"/>
</dbReference>
<dbReference type="GO" id="GO:0008270">
    <property type="term" value="F:zinc ion binding"/>
    <property type="evidence" value="ECO:0007669"/>
    <property type="project" value="InterPro"/>
</dbReference>
<keyword evidence="2" id="KW-0479">Metal-binding</keyword>
<evidence type="ECO:0000256" key="2">
    <source>
        <dbReference type="ARBA" id="ARBA00022723"/>
    </source>
</evidence>
<dbReference type="GO" id="GO:0005634">
    <property type="term" value="C:nucleus"/>
    <property type="evidence" value="ECO:0007669"/>
    <property type="project" value="UniProtKB-SubCell"/>
</dbReference>
<dbReference type="GO" id="GO:0006351">
    <property type="term" value="P:DNA-templated transcription"/>
    <property type="evidence" value="ECO:0007669"/>
    <property type="project" value="InterPro"/>
</dbReference>
<dbReference type="STRING" id="139420.A0A371CRR8"/>
<dbReference type="CDD" id="cd12148">
    <property type="entry name" value="fungal_TF_MHR"/>
    <property type="match status" value="1"/>
</dbReference>
<dbReference type="SUPFAM" id="SSF57701">
    <property type="entry name" value="Zn2/Cys6 DNA-binding domain"/>
    <property type="match status" value="1"/>
</dbReference>
<reference evidence="7 8" key="1">
    <citation type="journal article" date="2018" name="Biotechnol. Biofuels">
        <title>Integrative visual omics of the white-rot fungus Polyporus brumalis exposes the biotechnological potential of its oxidative enzymes for delignifying raw plant biomass.</title>
        <authorList>
            <person name="Miyauchi S."/>
            <person name="Rancon A."/>
            <person name="Drula E."/>
            <person name="Hage H."/>
            <person name="Chaduli D."/>
            <person name="Favel A."/>
            <person name="Grisel S."/>
            <person name="Henrissat B."/>
            <person name="Herpoel-Gimbert I."/>
            <person name="Ruiz-Duenas F.J."/>
            <person name="Chevret D."/>
            <person name="Hainaut M."/>
            <person name="Lin J."/>
            <person name="Wang M."/>
            <person name="Pangilinan J."/>
            <person name="Lipzen A."/>
            <person name="Lesage-Meessen L."/>
            <person name="Navarro D."/>
            <person name="Riley R."/>
            <person name="Grigoriev I.V."/>
            <person name="Zhou S."/>
            <person name="Raouche S."/>
            <person name="Rosso M.N."/>
        </authorList>
    </citation>
    <scope>NUCLEOTIDE SEQUENCE [LARGE SCALE GENOMIC DNA]</scope>
    <source>
        <strain evidence="7 8">BRFM 1820</strain>
    </source>
</reference>
<evidence type="ECO:0000313" key="7">
    <source>
        <dbReference type="EMBL" id="RDX42982.1"/>
    </source>
</evidence>
<dbReference type="PROSITE" id="PS00463">
    <property type="entry name" value="ZN2_CY6_FUNGAL_1"/>
    <property type="match status" value="1"/>
</dbReference>
<dbReference type="Gene3D" id="4.10.240.10">
    <property type="entry name" value="Zn(2)-C6 fungal-type DNA-binding domain"/>
    <property type="match status" value="1"/>
</dbReference>
<evidence type="ECO:0000256" key="5">
    <source>
        <dbReference type="SAM" id="MobiDB-lite"/>
    </source>
</evidence>
<sequence>MPPVKGSDKSSPEATSDTPKQRKRPGRVPVSCAECRRLKLRCDRKVPCETCTKRGCAALCPDGALITGGKGTRQAVADVEDLKNKIEALTNRNKTLETALRTLQAAVSDNPHPLLVENSEGSPSSSSPAVDFTPPPLDDSPSIEPSVPMQDEEDLLDAFGTLTLGPRGETRFFGQTSRSEYLIHAPERLSTNDIRFPRLSKQLVDECNKELDVQCKTHEPGLEMMQYLPPLSKACQLCETFLEHGKYLWYPLPRKYLFDDIVGMVYQNYKDSSKCNIAATHQLALMWMVYALATLLDVNQSPYAVEAHEYYLLSRMALRYAPPAHDTTLTAIQTMIYMTQYLEMSDCEPAHTQSHKAWMTIGHAVKLGHSIGLHMNSHRWRLDETATAQRNRVFWQLFFQDTWLSYGFGRPPSINLAFVDCEMPEDPEVYDEQDKREVGFHLWTWQYTRFFQGINTAAFGAKSPPYAKVMEIDRRVRDFPVPASLRIQCGDLEIPPPSTALVMQRLLGTLFKESTLLNLHRPYFSQALNGSAEDPLRHRYGPSVMAIYRSAWRIFATARCAYKFIPGIAARLGQLWSYTLAGSIVMCLLVVRAPSSTLAKSSLAELDTLKELFEEAANQSQIVSNNLDVVRKLHKQAHDAMNRTHAAEDTARIHSELDRLGGKTHLICPTEELSLDCVQAGQRSRMCEPLVQPENIHPTIVQDMRAFDVETFDPTTQVKLNLDLPSTIFDPAQMDFSFPGFEFSPPALSTGSASMGTPMGMSGGSLGSTPEGWIEPAVNGSAGSGGMNGHTNGHVAIDPLGSGPPVLDATWQAFVEQLGF</sequence>
<dbReference type="AlphaFoldDB" id="A0A371CRR8"/>
<dbReference type="CDD" id="cd00067">
    <property type="entry name" value="GAL4"/>
    <property type="match status" value="1"/>
</dbReference>
<protein>
    <recommendedName>
        <fullName evidence="6">Zn(2)-C6 fungal-type domain-containing protein</fullName>
    </recommendedName>
</protein>
<accession>A0A371CRR8</accession>
<dbReference type="InterPro" id="IPR050613">
    <property type="entry name" value="Sec_Metabolite_Reg"/>
</dbReference>
<dbReference type="SMART" id="SM00066">
    <property type="entry name" value="GAL4"/>
    <property type="match status" value="1"/>
</dbReference>
<feature type="region of interest" description="Disordered" evidence="5">
    <location>
        <begin position="110"/>
        <end position="148"/>
    </location>
</feature>
<comment type="subcellular location">
    <subcellularLocation>
        <location evidence="1">Nucleus</location>
    </subcellularLocation>
</comment>
<dbReference type="SMART" id="SM00906">
    <property type="entry name" value="Fungal_trans"/>
    <property type="match status" value="1"/>
</dbReference>
<dbReference type="OrthoDB" id="424974at2759"/>
<feature type="coiled-coil region" evidence="4">
    <location>
        <begin position="72"/>
        <end position="106"/>
    </location>
</feature>
<dbReference type="EMBL" id="KZ857473">
    <property type="protein sequence ID" value="RDX42982.1"/>
    <property type="molecule type" value="Genomic_DNA"/>
</dbReference>
<name>A0A371CRR8_9APHY</name>
<keyword evidence="4" id="KW-0175">Coiled coil</keyword>
<dbReference type="InterPro" id="IPR007219">
    <property type="entry name" value="XnlR_reg_dom"/>
</dbReference>
<feature type="compositionally biased region" description="Basic and acidic residues" evidence="5">
    <location>
        <begin position="1"/>
        <end position="11"/>
    </location>
</feature>
<dbReference type="PANTHER" id="PTHR31001">
    <property type="entry name" value="UNCHARACTERIZED TRANSCRIPTIONAL REGULATORY PROTEIN"/>
    <property type="match status" value="1"/>
</dbReference>
<dbReference type="PANTHER" id="PTHR31001:SF56">
    <property type="entry name" value="ZN(2)-C6 FUNGAL-TYPE DOMAIN-CONTAINING PROTEIN"/>
    <property type="match status" value="1"/>
</dbReference>
<evidence type="ECO:0000256" key="4">
    <source>
        <dbReference type="SAM" id="Coils"/>
    </source>
</evidence>
<dbReference type="GO" id="GO:0000981">
    <property type="term" value="F:DNA-binding transcription factor activity, RNA polymerase II-specific"/>
    <property type="evidence" value="ECO:0007669"/>
    <property type="project" value="InterPro"/>
</dbReference>
<dbReference type="InterPro" id="IPR036864">
    <property type="entry name" value="Zn2-C6_fun-type_DNA-bd_sf"/>
</dbReference>